<organism evidence="1">
    <name type="scientific">Schistosoma haematobium</name>
    <name type="common">Blood fluke</name>
    <dbReference type="NCBI Taxonomy" id="6185"/>
    <lineage>
        <taxon>Eukaryota</taxon>
        <taxon>Metazoa</taxon>
        <taxon>Spiralia</taxon>
        <taxon>Lophotrochozoa</taxon>
        <taxon>Platyhelminthes</taxon>
        <taxon>Trematoda</taxon>
        <taxon>Digenea</taxon>
        <taxon>Strigeidida</taxon>
        <taxon>Schistosomatoidea</taxon>
        <taxon>Schistosomatidae</taxon>
        <taxon>Schistosoma</taxon>
    </lineage>
</organism>
<dbReference type="EMBL" id="KL251396">
    <property type="protein sequence ID" value="KGB40197.1"/>
    <property type="molecule type" value="Genomic_DNA"/>
</dbReference>
<dbReference type="PROSITE" id="PS51257">
    <property type="entry name" value="PROKAR_LIPOPROTEIN"/>
    <property type="match status" value="1"/>
</dbReference>
<proteinExistence type="predicted"/>
<name>A0A095A0E4_SCHHA</name>
<evidence type="ECO:0000313" key="1">
    <source>
        <dbReference type="EMBL" id="KGB40197.1"/>
    </source>
</evidence>
<protein>
    <submittedName>
        <fullName evidence="1">Uncharacterized protein</fullName>
    </submittedName>
</protein>
<dbReference type="AlphaFoldDB" id="A0A095A0E4"/>
<reference evidence="1" key="1">
    <citation type="journal article" date="2012" name="Nat. Genet.">
        <title>Whole-genome sequence of Schistosoma haematobium.</title>
        <authorList>
            <person name="Young N.D."/>
            <person name="Jex A.R."/>
            <person name="Li B."/>
            <person name="Liu S."/>
            <person name="Yang L."/>
            <person name="Xiong Z."/>
            <person name="Li Y."/>
            <person name="Cantacessi C."/>
            <person name="Hall R.S."/>
            <person name="Xu X."/>
            <person name="Chen F."/>
            <person name="Wu X."/>
            <person name="Zerlotini A."/>
            <person name="Oliveira G."/>
            <person name="Hofmann A."/>
            <person name="Zhang G."/>
            <person name="Fang X."/>
            <person name="Kang Y."/>
            <person name="Campbell B.E."/>
            <person name="Loukas A."/>
            <person name="Ranganathan S."/>
            <person name="Rollinson D."/>
            <person name="Rinaldi G."/>
            <person name="Brindley P.J."/>
            <person name="Yang H."/>
            <person name="Wang J."/>
            <person name="Wang J."/>
            <person name="Gasser R.B."/>
        </authorList>
    </citation>
    <scope>NUCLEOTIDE SEQUENCE [LARGE SCALE GENOMIC DNA]</scope>
</reference>
<accession>A0A095A0E4</accession>
<sequence length="70" mass="7851">MLSGNREYGNEMFYSELPLLRNYLHAFSYWMLIGCCEASNNMLLNLVIIVSINCLKSTECSISGFASNCG</sequence>
<gene>
    <name evidence="1" type="ORF">MS3_08661</name>
</gene>